<dbReference type="PROSITE" id="PS00028">
    <property type="entry name" value="ZINC_FINGER_C2H2_1"/>
    <property type="match status" value="1"/>
</dbReference>
<evidence type="ECO:0000313" key="5">
    <source>
        <dbReference type="EMBL" id="GFR94494.1"/>
    </source>
</evidence>
<evidence type="ECO:0000313" key="6">
    <source>
        <dbReference type="Proteomes" id="UP000762676"/>
    </source>
</evidence>
<dbReference type="AlphaFoldDB" id="A0AAV4HAD2"/>
<evidence type="ECO:0000256" key="3">
    <source>
        <dbReference type="SAM" id="MobiDB-lite"/>
    </source>
</evidence>
<sequence length="380" mass="40241">MRRPPRPPGPPCPGINPRSLGPLAARGPPQMMARVPLSPGMMPRLPSIAGAVSSCTNSTDPASIDSRLFVGNLNTLALNKEAIETIFSPYGLIMGISMHKGYAFVQFSHPDEARRAGASEDGQSYAGQAIDINIVSQPKNRTSLKRAASQGTALNLASSKKLRADNNNPGTNQSLQRTLVTLSSSGDAEPTKTRVAANSAVNRAQTTLVKKSALSSRSSNLKKTAVVLKTESAPPVLTTDPASPANNYSASVGDILICGTCKLQVSSLKSLSEHKKIPCSLRVSSAANKAAQDGTEGCVDGEPSRLECAMCEAEFSSAWALCQHCVVQHQMSIYKTKTLSLLCLIPLCSKKSRNLVVDHGLGVRRISNHHIDFGGSQCIL</sequence>
<dbReference type="SUPFAM" id="SSF54928">
    <property type="entry name" value="RNA-binding domain, RBD"/>
    <property type="match status" value="1"/>
</dbReference>
<dbReference type="PROSITE" id="PS50102">
    <property type="entry name" value="RRM"/>
    <property type="match status" value="1"/>
</dbReference>
<organism evidence="5 6">
    <name type="scientific">Elysia marginata</name>
    <dbReference type="NCBI Taxonomy" id="1093978"/>
    <lineage>
        <taxon>Eukaryota</taxon>
        <taxon>Metazoa</taxon>
        <taxon>Spiralia</taxon>
        <taxon>Lophotrochozoa</taxon>
        <taxon>Mollusca</taxon>
        <taxon>Gastropoda</taxon>
        <taxon>Heterobranchia</taxon>
        <taxon>Euthyneura</taxon>
        <taxon>Panpulmonata</taxon>
        <taxon>Sacoglossa</taxon>
        <taxon>Placobranchoidea</taxon>
        <taxon>Plakobranchidae</taxon>
        <taxon>Elysia</taxon>
    </lineage>
</organism>
<keyword evidence="1 2" id="KW-0694">RNA-binding</keyword>
<gene>
    <name evidence="5" type="ORF">ElyMa_000920400</name>
</gene>
<proteinExistence type="predicted"/>
<feature type="region of interest" description="Disordered" evidence="3">
    <location>
        <begin position="1"/>
        <end position="28"/>
    </location>
</feature>
<keyword evidence="5" id="KW-0687">Ribonucleoprotein</keyword>
<dbReference type="EMBL" id="BMAT01001875">
    <property type="protein sequence ID" value="GFR94494.1"/>
    <property type="molecule type" value="Genomic_DNA"/>
</dbReference>
<dbReference type="PANTHER" id="PTHR13968">
    <property type="entry name" value="HETEROGENEOUS NUCLEAR RIBONUCLEOPROTEIN"/>
    <property type="match status" value="1"/>
</dbReference>
<accession>A0AAV4HAD2</accession>
<comment type="caution">
    <text evidence="5">The sequence shown here is derived from an EMBL/GenBank/DDBJ whole genome shotgun (WGS) entry which is preliminary data.</text>
</comment>
<dbReference type="InterPro" id="IPR012677">
    <property type="entry name" value="Nucleotide-bd_a/b_plait_sf"/>
</dbReference>
<name>A0AAV4HAD2_9GAST</name>
<evidence type="ECO:0000256" key="2">
    <source>
        <dbReference type="PROSITE-ProRule" id="PRU00176"/>
    </source>
</evidence>
<dbReference type="GO" id="GO:0005634">
    <property type="term" value="C:nucleus"/>
    <property type="evidence" value="ECO:0007669"/>
    <property type="project" value="TreeGrafter"/>
</dbReference>
<feature type="domain" description="RRM" evidence="4">
    <location>
        <begin position="66"/>
        <end position="137"/>
    </location>
</feature>
<protein>
    <submittedName>
        <fullName evidence="5">Heterogeneous nuclear ribonucleoprotein C</fullName>
    </submittedName>
</protein>
<dbReference type="InterPro" id="IPR000504">
    <property type="entry name" value="RRM_dom"/>
</dbReference>
<dbReference type="InterPro" id="IPR051186">
    <property type="entry name" value="RRM_HNRPC/RALY_subfam"/>
</dbReference>
<feature type="compositionally biased region" description="Pro residues" evidence="3">
    <location>
        <begin position="1"/>
        <end position="14"/>
    </location>
</feature>
<dbReference type="InterPro" id="IPR013087">
    <property type="entry name" value="Znf_C2H2_type"/>
</dbReference>
<evidence type="ECO:0000256" key="1">
    <source>
        <dbReference type="ARBA" id="ARBA00022884"/>
    </source>
</evidence>
<dbReference type="Proteomes" id="UP000762676">
    <property type="component" value="Unassembled WGS sequence"/>
</dbReference>
<dbReference type="PANTHER" id="PTHR13968:SF26">
    <property type="entry name" value="RRM DOMAIN-CONTAINING PROTEIN"/>
    <property type="match status" value="1"/>
</dbReference>
<dbReference type="Gene3D" id="3.30.70.330">
    <property type="match status" value="1"/>
</dbReference>
<dbReference type="SMART" id="SM00360">
    <property type="entry name" value="RRM"/>
    <property type="match status" value="1"/>
</dbReference>
<dbReference type="Pfam" id="PF00076">
    <property type="entry name" value="RRM_1"/>
    <property type="match status" value="1"/>
</dbReference>
<reference evidence="5 6" key="1">
    <citation type="journal article" date="2021" name="Elife">
        <title>Chloroplast acquisition without the gene transfer in kleptoplastic sea slugs, Plakobranchus ocellatus.</title>
        <authorList>
            <person name="Maeda T."/>
            <person name="Takahashi S."/>
            <person name="Yoshida T."/>
            <person name="Shimamura S."/>
            <person name="Takaki Y."/>
            <person name="Nagai Y."/>
            <person name="Toyoda A."/>
            <person name="Suzuki Y."/>
            <person name="Arimoto A."/>
            <person name="Ishii H."/>
            <person name="Satoh N."/>
            <person name="Nishiyama T."/>
            <person name="Hasebe M."/>
            <person name="Maruyama T."/>
            <person name="Minagawa J."/>
            <person name="Obokata J."/>
            <person name="Shigenobu S."/>
        </authorList>
    </citation>
    <scope>NUCLEOTIDE SEQUENCE [LARGE SCALE GENOMIC DNA]</scope>
</reference>
<dbReference type="GO" id="GO:1990904">
    <property type="term" value="C:ribonucleoprotein complex"/>
    <property type="evidence" value="ECO:0007669"/>
    <property type="project" value="UniProtKB-KW"/>
</dbReference>
<dbReference type="GO" id="GO:0003723">
    <property type="term" value="F:RNA binding"/>
    <property type="evidence" value="ECO:0007669"/>
    <property type="project" value="UniProtKB-UniRule"/>
</dbReference>
<keyword evidence="6" id="KW-1185">Reference proteome</keyword>
<evidence type="ECO:0000259" key="4">
    <source>
        <dbReference type="PROSITE" id="PS50102"/>
    </source>
</evidence>
<dbReference type="InterPro" id="IPR035979">
    <property type="entry name" value="RBD_domain_sf"/>
</dbReference>